<accession>A0A150IHI6</accession>
<evidence type="ECO:0000259" key="2">
    <source>
        <dbReference type="SMART" id="SM00470"/>
    </source>
</evidence>
<dbReference type="Proteomes" id="UP000075398">
    <property type="component" value="Unassembled WGS sequence"/>
</dbReference>
<dbReference type="GO" id="GO:0045881">
    <property type="term" value="P:positive regulation of sporulation resulting in formation of a cellular spore"/>
    <property type="evidence" value="ECO:0007669"/>
    <property type="project" value="TreeGrafter"/>
</dbReference>
<dbReference type="AlphaFoldDB" id="A0A150IHI6"/>
<name>A0A150IHI6_9EURY</name>
<dbReference type="PANTHER" id="PTHR33375">
    <property type="entry name" value="CHROMOSOME-PARTITIONING PROTEIN PARB-RELATED"/>
    <property type="match status" value="1"/>
</dbReference>
<dbReference type="EMBL" id="LNGC01000289">
    <property type="protein sequence ID" value="KYC44358.1"/>
    <property type="molecule type" value="Genomic_DNA"/>
</dbReference>
<evidence type="ECO:0000313" key="4">
    <source>
        <dbReference type="Proteomes" id="UP000075398"/>
    </source>
</evidence>
<dbReference type="InterPro" id="IPR036086">
    <property type="entry name" value="ParB/Sulfiredoxin_sf"/>
</dbReference>
<dbReference type="InterPro" id="IPR004437">
    <property type="entry name" value="ParB/RepB/Spo0J"/>
</dbReference>
<dbReference type="SMART" id="SM00470">
    <property type="entry name" value="ParB"/>
    <property type="match status" value="1"/>
</dbReference>
<dbReference type="SUPFAM" id="SSF110849">
    <property type="entry name" value="ParB/Sulfiredoxin"/>
    <property type="match status" value="1"/>
</dbReference>
<comment type="caution">
    <text evidence="3">The sequence shown here is derived from an EMBL/GenBank/DDBJ whole genome shotgun (WGS) entry which is preliminary data.</text>
</comment>
<dbReference type="PANTHER" id="PTHR33375:SF1">
    <property type="entry name" value="CHROMOSOME-PARTITIONING PROTEIN PARB-RELATED"/>
    <property type="match status" value="1"/>
</dbReference>
<dbReference type="GO" id="GO:0005694">
    <property type="term" value="C:chromosome"/>
    <property type="evidence" value="ECO:0007669"/>
    <property type="project" value="TreeGrafter"/>
</dbReference>
<organism evidence="3 4">
    <name type="scientific">Candidatus Methanofastidiosum methylothiophilum</name>
    <dbReference type="NCBI Taxonomy" id="1705564"/>
    <lineage>
        <taxon>Archaea</taxon>
        <taxon>Methanobacteriati</taxon>
        <taxon>Methanobacteriota</taxon>
        <taxon>Stenosarchaea group</taxon>
        <taxon>Candidatus Methanofastidiosia</taxon>
        <taxon>Candidatus Methanofastidiosales</taxon>
        <taxon>Candidatus Methanofastidiosaceae</taxon>
        <taxon>Candidatus Methanofastidiosum</taxon>
    </lineage>
</organism>
<dbReference type="InterPro" id="IPR003115">
    <property type="entry name" value="ParB_N"/>
</dbReference>
<dbReference type="Pfam" id="PF02195">
    <property type="entry name" value="ParB_N"/>
    <property type="match status" value="1"/>
</dbReference>
<dbReference type="Gene3D" id="3.90.1530.10">
    <property type="entry name" value="Conserved hypothetical protein from pyrococcus furiosus pfu- 392566-001, ParB domain"/>
    <property type="match status" value="1"/>
</dbReference>
<dbReference type="GO" id="GO:0007059">
    <property type="term" value="P:chromosome segregation"/>
    <property type="evidence" value="ECO:0007669"/>
    <property type="project" value="TreeGrafter"/>
</dbReference>
<proteinExistence type="predicted"/>
<sequence length="321" mass="36837">MKGMGILSTSYLLGIKGEYKLIRVSDLLKSPLNIRQRLESKDLQELLEDIKANGLTYPLIVHKKNKSYYEIIDGHRRLMVAKMLGWETVMCWVSDYTLSTEQILTIMRSSEIKKAWTEYDLAKYYSMVFANSDSMTSAAEKVHKSVQKFREYCAVGDLPEKTLSVAINHGVPFNYTVFLADKVASNALCKHISCKKEEIVDALLRKIIAKKITSMTDFRVCVKSFPFIKADDLKFWIFSDQDLLVLQAMTDNLTGQENKKVKSIIHSIAMTEHIYRESSNISIDGINRIREQLNAFLKVLKRDANKLNSRARKEEKDLKTS</sequence>
<dbReference type="NCBIfam" id="TIGR00180">
    <property type="entry name" value="parB_part"/>
    <property type="match status" value="1"/>
</dbReference>
<reference evidence="3 4" key="1">
    <citation type="journal article" date="2016" name="ISME J.">
        <title>Chasing the elusive Euryarchaeota class WSA2: genomes reveal a uniquely fastidious methyl-reducing methanogen.</title>
        <authorList>
            <person name="Nobu M.K."/>
            <person name="Narihiro T."/>
            <person name="Kuroda K."/>
            <person name="Mei R."/>
            <person name="Liu W.T."/>
        </authorList>
    </citation>
    <scope>NUCLEOTIDE SEQUENCE [LARGE SCALE GENOMIC DNA]</scope>
    <source>
        <strain evidence="3">U1lsi0528_Bin055</strain>
    </source>
</reference>
<dbReference type="InterPro" id="IPR050336">
    <property type="entry name" value="Chromosome_partition/occlusion"/>
</dbReference>
<feature type="coiled-coil region" evidence="1">
    <location>
        <begin position="290"/>
        <end position="317"/>
    </location>
</feature>
<dbReference type="GO" id="GO:0003677">
    <property type="term" value="F:DNA binding"/>
    <property type="evidence" value="ECO:0007669"/>
    <property type="project" value="InterPro"/>
</dbReference>
<protein>
    <submittedName>
        <fullName evidence="3">Nucleoid occlusion protein</fullName>
    </submittedName>
</protein>
<evidence type="ECO:0000256" key="1">
    <source>
        <dbReference type="SAM" id="Coils"/>
    </source>
</evidence>
<feature type="domain" description="ParB-like N-terminal" evidence="2">
    <location>
        <begin position="20"/>
        <end position="111"/>
    </location>
</feature>
<keyword evidence="1" id="KW-0175">Coiled coil</keyword>
<gene>
    <name evidence="3" type="primary">noc</name>
    <name evidence="3" type="ORF">AMQ22_02313</name>
</gene>
<evidence type="ECO:0000313" key="3">
    <source>
        <dbReference type="EMBL" id="KYC44358.1"/>
    </source>
</evidence>